<proteinExistence type="predicted"/>
<keyword evidence="2" id="KW-0378">Hydrolase</keyword>
<dbReference type="EMBL" id="BDCO01000002">
    <property type="protein sequence ID" value="GAT34057.1"/>
    <property type="molecule type" value="Genomic_DNA"/>
</dbReference>
<protein>
    <submittedName>
        <fullName evidence="2">MvaI/BcnI restriction endonuclease family protein</fullName>
    </submittedName>
</protein>
<dbReference type="InterPro" id="IPR043004">
    <property type="entry name" value="MvaI_BcnI_cat"/>
</dbReference>
<comment type="caution">
    <text evidence="2">The sequence shown here is derived from an EMBL/GenBank/DDBJ whole genome shotgun (WGS) entry which is preliminary data.</text>
</comment>
<evidence type="ECO:0000313" key="2">
    <source>
        <dbReference type="EMBL" id="GAT34057.1"/>
    </source>
</evidence>
<dbReference type="Gene3D" id="3.30.70.3570">
    <property type="entry name" value="MvaI/BcnI restriction endonuclease, recognition domain"/>
    <property type="match status" value="1"/>
</dbReference>
<dbReference type="InterPro" id="IPR029127">
    <property type="entry name" value="MvaI_BcnI"/>
</dbReference>
<dbReference type="REBASE" id="210072">
    <property type="entry name" value="TsaNM5ORF22479P"/>
</dbReference>
<sequence>MRALFIEEKFHDYAQQGRGERCKAVRTAYVHEASGTRPVSVSLYRPKTKDGDPRFWIYGFRRHAAHDDVVAIFILNGALHAINLTKTNVAEAVPGSELDIFLANLRMASYSVANELLKMLRDIASKGPILAACAGSTSVGRSVESALGIKANSSRDPDYKGIELKSGRSQLSARETRATLFACVPDWEMSQLKSSAEILHHFGYYRGTTFKLYCTVTTKGPNPQGLQLTVDEAARLLKEVSNKPDAPKVAIWKLSKLEQRLSEKHRETFWIKVKTEKVCGQEMFHLHSITHTRSPNIPQLERMLVDGTVTLDHLIKRVSPTRANEKGPLFKIVRAKIPELFLGKPRTYALS</sequence>
<keyword evidence="2" id="KW-0255">Endonuclease</keyword>
<accession>A0A146GB93</accession>
<name>A0A146GB93_TERSA</name>
<dbReference type="GO" id="GO:0004519">
    <property type="term" value="F:endonuclease activity"/>
    <property type="evidence" value="ECO:0007669"/>
    <property type="project" value="UniProtKB-KW"/>
</dbReference>
<evidence type="ECO:0000259" key="1">
    <source>
        <dbReference type="Pfam" id="PF15515"/>
    </source>
</evidence>
<organism evidence="2 3">
    <name type="scientific">Terrimicrobium sacchariphilum</name>
    <dbReference type="NCBI Taxonomy" id="690879"/>
    <lineage>
        <taxon>Bacteria</taxon>
        <taxon>Pseudomonadati</taxon>
        <taxon>Verrucomicrobiota</taxon>
        <taxon>Terrimicrobiia</taxon>
        <taxon>Terrimicrobiales</taxon>
        <taxon>Terrimicrobiaceae</taxon>
        <taxon>Terrimicrobium</taxon>
    </lineage>
</organism>
<dbReference type="Pfam" id="PF15515">
    <property type="entry name" value="MvaI_BcnI"/>
    <property type="match status" value="1"/>
</dbReference>
<evidence type="ECO:0000313" key="3">
    <source>
        <dbReference type="Proteomes" id="UP000076023"/>
    </source>
</evidence>
<keyword evidence="2" id="KW-0540">Nuclease</keyword>
<feature type="domain" description="MvaI/BcnI restriction endonuclease" evidence="1">
    <location>
        <begin position="117"/>
        <end position="341"/>
    </location>
</feature>
<dbReference type="InParanoid" id="A0A146GB93"/>
<reference evidence="3" key="1">
    <citation type="journal article" date="2017" name="Genome Announc.">
        <title>Draft Genome Sequence of Terrimicrobium sacchariphilum NM-5T, a Facultative Anaerobic Soil Bacterium of the Class Spartobacteria.</title>
        <authorList>
            <person name="Qiu Y.L."/>
            <person name="Tourlousse D.M."/>
            <person name="Matsuura N."/>
            <person name="Ohashi A."/>
            <person name="Sekiguchi Y."/>
        </authorList>
    </citation>
    <scope>NUCLEOTIDE SEQUENCE [LARGE SCALE GENOMIC DNA]</scope>
    <source>
        <strain evidence="3">NM-5</strain>
    </source>
</reference>
<dbReference type="AlphaFoldDB" id="A0A146GB93"/>
<keyword evidence="3" id="KW-1185">Reference proteome</keyword>
<dbReference type="Gene3D" id="3.40.210.20">
    <property type="entry name" value="MvaI/BcnI restriction endonuclease, catalytic domain"/>
    <property type="match status" value="1"/>
</dbReference>
<dbReference type="CDD" id="cd22347">
    <property type="entry name" value="PDDEXK_nuclease"/>
    <property type="match status" value="1"/>
</dbReference>
<dbReference type="Proteomes" id="UP000076023">
    <property type="component" value="Unassembled WGS sequence"/>
</dbReference>
<dbReference type="InterPro" id="IPR043005">
    <property type="entry name" value="MvaI_BcnI_rec"/>
</dbReference>
<gene>
    <name evidence="2" type="ORF">TSACC_22480</name>
</gene>